<evidence type="ECO:0000313" key="2">
    <source>
        <dbReference type="EMBL" id="NEV69100.1"/>
    </source>
</evidence>
<dbReference type="GO" id="GO:0005829">
    <property type="term" value="C:cytosol"/>
    <property type="evidence" value="ECO:0007669"/>
    <property type="project" value="TreeGrafter"/>
</dbReference>
<dbReference type="AlphaFoldDB" id="A0A0C1USH5"/>
<dbReference type="CDD" id="cd00448">
    <property type="entry name" value="YjgF_YER057c_UK114_family"/>
    <property type="match status" value="1"/>
</dbReference>
<name>A0A0C1USH5_9CYAN</name>
<dbReference type="EMBL" id="JTHE02000003">
    <property type="protein sequence ID" value="NEV69100.1"/>
    <property type="molecule type" value="Genomic_DNA"/>
</dbReference>
<accession>A0A0C1USH5</accession>
<dbReference type="InterPro" id="IPR006175">
    <property type="entry name" value="YjgF/YER057c/UK114"/>
</dbReference>
<dbReference type="PANTHER" id="PTHR11803">
    <property type="entry name" value="2-IMINOBUTANOATE/2-IMINOPROPANOATE DEAMINASE RIDA"/>
    <property type="match status" value="1"/>
</dbReference>
<evidence type="ECO:0000256" key="1">
    <source>
        <dbReference type="ARBA" id="ARBA00010552"/>
    </source>
</evidence>
<reference evidence="2" key="3">
    <citation type="submission" date="2020-02" db="EMBL/GenBank/DDBJ databases">
        <authorList>
            <person name="Sarangi A.N."/>
            <person name="Ghosh S."/>
            <person name="Mukherjee M."/>
            <person name="Tripathy S."/>
        </authorList>
    </citation>
    <scope>NUCLEOTIDE SEQUENCE</scope>
    <source>
        <strain evidence="2">BDU141951</strain>
    </source>
</reference>
<gene>
    <name evidence="2" type="ORF">QQ91_018525</name>
</gene>
<comment type="similarity">
    <text evidence="1">Belongs to the RutC family.</text>
</comment>
<reference evidence="2" key="2">
    <citation type="journal article" date="2015" name="Genome Announc.">
        <title>Draft Genome Sequence of Filamentous Marine Cyanobacterium Lyngbya confervoides Strain BDU141951.</title>
        <authorList>
            <person name="Chandrababunaidu M.M."/>
            <person name="Sen D."/>
            <person name="Tripathy S."/>
        </authorList>
    </citation>
    <scope>NUCLEOTIDE SEQUENCE</scope>
    <source>
        <strain evidence="2">BDU141951</strain>
    </source>
</reference>
<sequence>MLKHITLPDNVLPPVAPYSHAVRAGDFLFVTGQLPEDPKSGAVQKLAIADQTHQVMENLKRVLDHAQTGFDRVVMARVFVTDFRYYDTVNEIYASYFDQQKLPSRTTVGVTALAGYGDIEIDLIVYCGS</sequence>
<dbReference type="PANTHER" id="PTHR11803:SF39">
    <property type="entry name" value="2-IMINOBUTANOATE_2-IMINOPROPANOATE DEAMINASE"/>
    <property type="match status" value="1"/>
</dbReference>
<dbReference type="GO" id="GO:0019239">
    <property type="term" value="F:deaminase activity"/>
    <property type="evidence" value="ECO:0007669"/>
    <property type="project" value="TreeGrafter"/>
</dbReference>
<organism evidence="2">
    <name type="scientific">Lyngbya confervoides BDU141951</name>
    <dbReference type="NCBI Taxonomy" id="1574623"/>
    <lineage>
        <taxon>Bacteria</taxon>
        <taxon>Bacillati</taxon>
        <taxon>Cyanobacteriota</taxon>
        <taxon>Cyanophyceae</taxon>
        <taxon>Oscillatoriophycideae</taxon>
        <taxon>Oscillatoriales</taxon>
        <taxon>Microcoleaceae</taxon>
        <taxon>Lyngbya</taxon>
    </lineage>
</organism>
<dbReference type="InterPro" id="IPR006056">
    <property type="entry name" value="RidA"/>
</dbReference>
<proteinExistence type="inferred from homology"/>
<dbReference type="Gene3D" id="3.30.1330.40">
    <property type="entry name" value="RutC-like"/>
    <property type="match status" value="1"/>
</dbReference>
<protein>
    <submittedName>
        <fullName evidence="2">RidA family protein</fullName>
    </submittedName>
</protein>
<dbReference type="NCBIfam" id="TIGR00004">
    <property type="entry name" value="Rid family detoxifying hydrolase"/>
    <property type="match status" value="1"/>
</dbReference>
<dbReference type="InterPro" id="IPR035959">
    <property type="entry name" value="RutC-like_sf"/>
</dbReference>
<reference evidence="2" key="1">
    <citation type="submission" date="2014-11" db="EMBL/GenBank/DDBJ databases">
        <authorList>
            <person name="Malar M.C."/>
            <person name="Sen D."/>
            <person name="Tripathy S."/>
        </authorList>
    </citation>
    <scope>NUCLEOTIDE SEQUENCE</scope>
    <source>
        <strain evidence="2">BDU141951</strain>
    </source>
</reference>
<comment type="caution">
    <text evidence="2">The sequence shown here is derived from an EMBL/GenBank/DDBJ whole genome shotgun (WGS) entry which is preliminary data.</text>
</comment>
<dbReference type="SUPFAM" id="SSF55298">
    <property type="entry name" value="YjgF-like"/>
    <property type="match status" value="1"/>
</dbReference>
<dbReference type="FunFam" id="3.30.1330.40:FF:000001">
    <property type="entry name" value="L-PSP family endoribonuclease"/>
    <property type="match status" value="1"/>
</dbReference>
<dbReference type="Pfam" id="PF01042">
    <property type="entry name" value="Ribonuc_L-PSP"/>
    <property type="match status" value="1"/>
</dbReference>